<protein>
    <submittedName>
        <fullName evidence="1">Uncharacterized protein</fullName>
    </submittedName>
</protein>
<dbReference type="GeneID" id="72196318"/>
<evidence type="ECO:0000313" key="2">
    <source>
        <dbReference type="Proteomes" id="UP000501367"/>
    </source>
</evidence>
<dbReference type="AlphaFoldDB" id="A0AAE6ZZC4"/>
<dbReference type="EMBL" id="CP051487">
    <property type="protein sequence ID" value="QJC80889.1"/>
    <property type="molecule type" value="Genomic_DNA"/>
</dbReference>
<dbReference type="KEGG" id="pum:HGP31_22145"/>
<accession>A0AAE6ZZC4</accession>
<organism evidence="1 2">
    <name type="scientific">Pseudomonas umsongensis</name>
    <dbReference type="NCBI Taxonomy" id="198618"/>
    <lineage>
        <taxon>Bacteria</taxon>
        <taxon>Pseudomonadati</taxon>
        <taxon>Pseudomonadota</taxon>
        <taxon>Gammaproteobacteria</taxon>
        <taxon>Pseudomonadales</taxon>
        <taxon>Pseudomonadaceae</taxon>
        <taxon>Pseudomonas</taxon>
    </lineage>
</organism>
<dbReference type="Proteomes" id="UP000501367">
    <property type="component" value="Chromosome"/>
</dbReference>
<sequence>MKSYLAVFLVILTYGTFGYASTKCIETKGSSCNEKLKYSDRIGERYRTFTILRDGKTVRVLRGDVGKGGTFERIDHPILSPDGNIVLLSQIESGEVETSNGSKTYHEVAYCELVDLRNGCIIARETGEFCGGTFSQDGRWENSLYPEFSLTTETPRAKYYADGTQIFADSPAASFDNLLFCDPPDTKNKNDYHIIIEKHNFKLDSAQRELLK</sequence>
<evidence type="ECO:0000313" key="1">
    <source>
        <dbReference type="EMBL" id="QJC80889.1"/>
    </source>
</evidence>
<proteinExistence type="predicted"/>
<reference evidence="1 2" key="1">
    <citation type="submission" date="2020-04" db="EMBL/GenBank/DDBJ databases">
        <authorList>
            <person name="Yao Y."/>
            <person name="He Z."/>
        </authorList>
    </citation>
    <scope>NUCLEOTIDE SEQUENCE [LARGE SCALE GENOMIC DNA]</scope>
    <source>
        <strain evidence="1 2">CY-1</strain>
    </source>
</reference>
<name>A0AAE6ZZC4_9PSED</name>
<dbReference type="RefSeq" id="WP_168758687.1">
    <property type="nucleotide sequence ID" value="NZ_CP051487.1"/>
</dbReference>
<gene>
    <name evidence="1" type="ORF">HGP31_22145</name>
</gene>